<dbReference type="InterPro" id="IPR008551">
    <property type="entry name" value="TANGO2"/>
</dbReference>
<dbReference type="AlphaFoldDB" id="A0A545TU29"/>
<dbReference type="Gene3D" id="3.60.60.10">
    <property type="entry name" value="Penicillin V Acylase, Chain A"/>
    <property type="match status" value="1"/>
</dbReference>
<name>A0A545TU29_9PROT</name>
<dbReference type="Pfam" id="PF05742">
    <property type="entry name" value="TANGO2"/>
    <property type="match status" value="1"/>
</dbReference>
<accession>A0A545TU29</accession>
<feature type="region of interest" description="Disordered" evidence="1">
    <location>
        <begin position="161"/>
        <end position="186"/>
    </location>
</feature>
<reference evidence="2 3" key="1">
    <citation type="submission" date="2019-06" db="EMBL/GenBank/DDBJ databases">
        <title>Whole genome sequence for Rhodospirillaceae sp. R148.</title>
        <authorList>
            <person name="Wang G."/>
        </authorList>
    </citation>
    <scope>NUCLEOTIDE SEQUENCE [LARGE SCALE GENOMIC DNA]</scope>
    <source>
        <strain evidence="2 3">R148</strain>
    </source>
</reference>
<proteinExistence type="predicted"/>
<feature type="compositionally biased region" description="Basic and acidic residues" evidence="1">
    <location>
        <begin position="161"/>
        <end position="171"/>
    </location>
</feature>
<dbReference type="PANTHER" id="PTHR17985">
    <property type="entry name" value="SER/THR-RICH PROTEIN T10 IN DGCR REGION"/>
    <property type="match status" value="1"/>
</dbReference>
<dbReference type="PANTHER" id="PTHR17985:SF8">
    <property type="entry name" value="TRANSPORT AND GOLGI ORGANIZATION PROTEIN 2 HOMOLOG"/>
    <property type="match status" value="1"/>
</dbReference>
<dbReference type="Proteomes" id="UP000315252">
    <property type="component" value="Unassembled WGS sequence"/>
</dbReference>
<dbReference type="RefSeq" id="WP_142896436.1">
    <property type="nucleotide sequence ID" value="NZ_ML660054.1"/>
</dbReference>
<evidence type="ECO:0000313" key="3">
    <source>
        <dbReference type="Proteomes" id="UP000315252"/>
    </source>
</evidence>
<evidence type="ECO:0000256" key="1">
    <source>
        <dbReference type="SAM" id="MobiDB-lite"/>
    </source>
</evidence>
<organism evidence="2 3">
    <name type="scientific">Denitrobaculum tricleocarpae</name>
    <dbReference type="NCBI Taxonomy" id="2591009"/>
    <lineage>
        <taxon>Bacteria</taxon>
        <taxon>Pseudomonadati</taxon>
        <taxon>Pseudomonadota</taxon>
        <taxon>Alphaproteobacteria</taxon>
        <taxon>Rhodospirillales</taxon>
        <taxon>Rhodospirillaceae</taxon>
        <taxon>Denitrobaculum</taxon>
    </lineage>
</organism>
<sequence length="270" mass="29906">MCTAVILRRPGQKWPLLFAGNRDEMRDRPSAAPAKHWNDRPSVVGGLDKTAGGTWLAVNEHGLLASVLNRIGSLGPQDGKRSRGELVLEAMEHSDAETAADALSNLNPAAYRSFNLIVADNRDAFWLRNMGRENTRQVECFPIPEGLSMISAYDLNDPESARSRQHLRDFQDAEAPDPESDARNDGNFMPSGWETWHRLLRRDASASGGDPYAAMSVQLDNGFETVSSSLIALPSAEYHSQEPEKARIRWLYADGSPRTTSYKPLQLDDA</sequence>
<dbReference type="EMBL" id="VHSH01000003">
    <property type="protein sequence ID" value="TQV80722.1"/>
    <property type="molecule type" value="Genomic_DNA"/>
</dbReference>
<dbReference type="OrthoDB" id="4380123at2"/>
<evidence type="ECO:0000313" key="2">
    <source>
        <dbReference type="EMBL" id="TQV80722.1"/>
    </source>
</evidence>
<gene>
    <name evidence="2" type="ORF">FKG95_11245</name>
</gene>
<keyword evidence="3" id="KW-1185">Reference proteome</keyword>
<comment type="caution">
    <text evidence="2">The sequence shown here is derived from an EMBL/GenBank/DDBJ whole genome shotgun (WGS) entry which is preliminary data.</text>
</comment>
<protein>
    <submittedName>
        <fullName evidence="2">NRDE family protein</fullName>
    </submittedName>
</protein>